<reference evidence="1 2" key="1">
    <citation type="submission" date="2018-12" db="EMBL/GenBank/DDBJ databases">
        <authorList>
            <consortium name="Pathogen Informatics"/>
        </authorList>
    </citation>
    <scope>NUCLEOTIDE SEQUENCE [LARGE SCALE GENOMIC DNA]</scope>
    <source>
        <strain evidence="1 2">NCTC10976</strain>
    </source>
</reference>
<dbReference type="Gene3D" id="4.10.410.40">
    <property type="match status" value="1"/>
</dbReference>
<protein>
    <recommendedName>
        <fullName evidence="3">Phage tail protein</fullName>
    </recommendedName>
</protein>
<dbReference type="RefSeq" id="WP_126395201.1">
    <property type="nucleotide sequence ID" value="NZ_CBDBTM010000023.1"/>
</dbReference>
<evidence type="ECO:0000313" key="2">
    <source>
        <dbReference type="Proteomes" id="UP000275510"/>
    </source>
</evidence>
<name>A0A448TXP3_ACTPL</name>
<proteinExistence type="predicted"/>
<dbReference type="EMBL" id="LR134515">
    <property type="protein sequence ID" value="VEJ16416.1"/>
    <property type="molecule type" value="Genomic_DNA"/>
</dbReference>
<gene>
    <name evidence="1" type="ORF">NCTC10976_00502</name>
</gene>
<sequence>MSKKTTPVQGTKFYVGVGLEATKKITACTVETPTITVASSGLAAGDCIFISGLGGMDGYYPVKAVADSLITLADEVSWKRFDLPKDFSQATIAKVQYSNQWCTLTSIEYEGDTLSEEDVTTICDEGKVSEPGEIEFGSINFKFYYKLTSSDKMQAILRDKFYNKETFPYKCVFPNKEGALYGSGFIQTSAGFSGEVLAKFDSNVKIKKSTRDYLLITA</sequence>
<organism evidence="1 2">
    <name type="scientific">Actinobacillus pleuropneumoniae</name>
    <name type="common">Haemophilus pleuropneumoniae</name>
    <dbReference type="NCBI Taxonomy" id="715"/>
    <lineage>
        <taxon>Bacteria</taxon>
        <taxon>Pseudomonadati</taxon>
        <taxon>Pseudomonadota</taxon>
        <taxon>Gammaproteobacteria</taxon>
        <taxon>Pasteurellales</taxon>
        <taxon>Pasteurellaceae</taxon>
        <taxon>Actinobacillus</taxon>
    </lineage>
</organism>
<dbReference type="Proteomes" id="UP000275510">
    <property type="component" value="Chromosome"/>
</dbReference>
<dbReference type="AlphaFoldDB" id="A0A448TXP3"/>
<evidence type="ECO:0000313" key="1">
    <source>
        <dbReference type="EMBL" id="VEJ16416.1"/>
    </source>
</evidence>
<evidence type="ECO:0008006" key="3">
    <source>
        <dbReference type="Google" id="ProtNLM"/>
    </source>
</evidence>
<accession>A0A448TXP3</accession>